<dbReference type="Proteomes" id="UP000324222">
    <property type="component" value="Unassembled WGS sequence"/>
</dbReference>
<organism evidence="2 3">
    <name type="scientific">Portunus trituberculatus</name>
    <name type="common">Swimming crab</name>
    <name type="synonym">Neptunus trituberculatus</name>
    <dbReference type="NCBI Taxonomy" id="210409"/>
    <lineage>
        <taxon>Eukaryota</taxon>
        <taxon>Metazoa</taxon>
        <taxon>Ecdysozoa</taxon>
        <taxon>Arthropoda</taxon>
        <taxon>Crustacea</taxon>
        <taxon>Multicrustacea</taxon>
        <taxon>Malacostraca</taxon>
        <taxon>Eumalacostraca</taxon>
        <taxon>Eucarida</taxon>
        <taxon>Decapoda</taxon>
        <taxon>Pleocyemata</taxon>
        <taxon>Brachyura</taxon>
        <taxon>Eubrachyura</taxon>
        <taxon>Portunoidea</taxon>
        <taxon>Portunidae</taxon>
        <taxon>Portuninae</taxon>
        <taxon>Portunus</taxon>
    </lineage>
</organism>
<comment type="caution">
    <text evidence="2">The sequence shown here is derived from an EMBL/GenBank/DDBJ whole genome shotgun (WGS) entry which is preliminary data.</text>
</comment>
<evidence type="ECO:0000256" key="1">
    <source>
        <dbReference type="SAM" id="MobiDB-lite"/>
    </source>
</evidence>
<feature type="region of interest" description="Disordered" evidence="1">
    <location>
        <begin position="1"/>
        <end position="70"/>
    </location>
</feature>
<evidence type="ECO:0000313" key="3">
    <source>
        <dbReference type="Proteomes" id="UP000324222"/>
    </source>
</evidence>
<feature type="compositionally biased region" description="Low complexity" evidence="1">
    <location>
        <begin position="12"/>
        <end position="39"/>
    </location>
</feature>
<evidence type="ECO:0000313" key="2">
    <source>
        <dbReference type="EMBL" id="MPC78399.1"/>
    </source>
</evidence>
<proteinExistence type="predicted"/>
<feature type="compositionally biased region" description="Low complexity" evidence="1">
    <location>
        <begin position="46"/>
        <end position="57"/>
    </location>
</feature>
<protein>
    <submittedName>
        <fullName evidence="2">Uncharacterized protein</fullName>
    </submittedName>
</protein>
<keyword evidence="3" id="KW-1185">Reference proteome</keyword>
<dbReference type="EMBL" id="VSRR010048313">
    <property type="protein sequence ID" value="MPC78399.1"/>
    <property type="molecule type" value="Genomic_DNA"/>
</dbReference>
<dbReference type="AlphaFoldDB" id="A0A5B7I935"/>
<name>A0A5B7I935_PORTR</name>
<accession>A0A5B7I935</accession>
<gene>
    <name evidence="2" type="ORF">E2C01_072884</name>
</gene>
<sequence length="70" mass="7413">MTASQSHHQRGTVTTAAAHHHTPLTTHHSPPAAHHPTLPCQINHCPSLPLNKPSPSLTHRAAARGASEVD</sequence>
<reference evidence="2 3" key="1">
    <citation type="submission" date="2019-05" db="EMBL/GenBank/DDBJ databases">
        <title>Another draft genome of Portunus trituberculatus and its Hox gene families provides insights of decapod evolution.</title>
        <authorList>
            <person name="Jeong J.-H."/>
            <person name="Song I."/>
            <person name="Kim S."/>
            <person name="Choi T."/>
            <person name="Kim D."/>
            <person name="Ryu S."/>
            <person name="Kim W."/>
        </authorList>
    </citation>
    <scope>NUCLEOTIDE SEQUENCE [LARGE SCALE GENOMIC DNA]</scope>
    <source>
        <tissue evidence="2">Muscle</tissue>
    </source>
</reference>